<accession>A0AB34PSF0</accession>
<name>A0AB34PSF0_CANAX</name>
<gene>
    <name evidence="1" type="ORF">MG3_02486</name>
</gene>
<evidence type="ECO:0000313" key="2">
    <source>
        <dbReference type="Proteomes" id="UP000030161"/>
    </source>
</evidence>
<comment type="caution">
    <text evidence="1">The sequence shown here is derived from an EMBL/GenBank/DDBJ whole genome shotgun (WGS) entry which is preliminary data.</text>
</comment>
<evidence type="ECO:0000313" key="1">
    <source>
        <dbReference type="EMBL" id="KGR12409.1"/>
    </source>
</evidence>
<sequence length="20" mass="2518">RTFYIFSLSTHLLYNIFLRL</sequence>
<dbReference type="Proteomes" id="UP000030161">
    <property type="component" value="Unassembled WGS sequence"/>
</dbReference>
<feature type="non-terminal residue" evidence="1">
    <location>
        <position position="1"/>
    </location>
</feature>
<protein>
    <submittedName>
        <fullName evidence="1">Uncharacterized protein</fullName>
    </submittedName>
</protein>
<proteinExistence type="predicted"/>
<dbReference type="EMBL" id="AJIX01000015">
    <property type="protein sequence ID" value="KGR12409.1"/>
    <property type="molecule type" value="Genomic_DNA"/>
</dbReference>
<reference evidence="1 2" key="1">
    <citation type="submission" date="2013-12" db="EMBL/GenBank/DDBJ databases">
        <title>The Genome Sequence of Candida albicans P78048.</title>
        <authorList>
            <consortium name="The Broad Institute Genome Sequencing Platform"/>
            <consortium name="The Broad Institute Genome Sequencing Center for Infectious Disease"/>
            <person name="Cuomo C."/>
            <person name="Bennett R."/>
            <person name="Hirakawa M."/>
            <person name="Noverr M."/>
            <person name="Mitchell A."/>
            <person name="Young S.K."/>
            <person name="Zeng Q."/>
            <person name="Gargeya S."/>
            <person name="Fitzgerald M."/>
            <person name="Abouelleil A."/>
            <person name="Alvarado L."/>
            <person name="Berlin A.M."/>
            <person name="Chapman S.B."/>
            <person name="Dewar J."/>
            <person name="Goldberg J."/>
            <person name="Griggs A."/>
            <person name="Gujja S."/>
            <person name="Hansen M."/>
            <person name="Howarth C."/>
            <person name="Imamovic A."/>
            <person name="Larimer J."/>
            <person name="McCowan C."/>
            <person name="Murphy C."/>
            <person name="Pearson M."/>
            <person name="Priest M."/>
            <person name="Roberts A."/>
            <person name="Saif S."/>
            <person name="Shea T."/>
            <person name="Sykes S."/>
            <person name="Wortman J."/>
            <person name="Nusbaum C."/>
            <person name="Birren B."/>
        </authorList>
    </citation>
    <scope>NUCLEOTIDE SEQUENCE [LARGE SCALE GENOMIC DNA]</scope>
    <source>
        <strain evidence="1 2">P78048</strain>
    </source>
</reference>
<organism evidence="1 2">
    <name type="scientific">Candida albicans P78048</name>
    <dbReference type="NCBI Taxonomy" id="1094989"/>
    <lineage>
        <taxon>Eukaryota</taxon>
        <taxon>Fungi</taxon>
        <taxon>Dikarya</taxon>
        <taxon>Ascomycota</taxon>
        <taxon>Saccharomycotina</taxon>
        <taxon>Pichiomycetes</taxon>
        <taxon>Debaryomycetaceae</taxon>
        <taxon>Candida/Lodderomyces clade</taxon>
        <taxon>Candida</taxon>
    </lineage>
</organism>
<dbReference type="AlphaFoldDB" id="A0AB34PSF0"/>